<comment type="caution">
    <text evidence="2">The sequence shown here is derived from an EMBL/GenBank/DDBJ whole genome shotgun (WGS) entry which is preliminary data.</text>
</comment>
<feature type="transmembrane region" description="Helical" evidence="1">
    <location>
        <begin position="83"/>
        <end position="109"/>
    </location>
</feature>
<feature type="transmembrane region" description="Helical" evidence="1">
    <location>
        <begin position="38"/>
        <end position="59"/>
    </location>
</feature>
<protein>
    <submittedName>
        <fullName evidence="2">Uncharacterized protein</fullName>
    </submittedName>
</protein>
<keyword evidence="3" id="KW-1185">Reference proteome</keyword>
<keyword evidence="1" id="KW-0812">Transmembrane</keyword>
<accession>A0ABN2PM57</accession>
<keyword evidence="1" id="KW-0472">Membrane</keyword>
<organism evidence="2 3">
    <name type="scientific">Arthrobacter gandavensis</name>
    <dbReference type="NCBI Taxonomy" id="169960"/>
    <lineage>
        <taxon>Bacteria</taxon>
        <taxon>Bacillati</taxon>
        <taxon>Actinomycetota</taxon>
        <taxon>Actinomycetes</taxon>
        <taxon>Micrococcales</taxon>
        <taxon>Micrococcaceae</taxon>
        <taxon>Arthrobacter</taxon>
    </lineage>
</organism>
<dbReference type="RefSeq" id="WP_152229558.1">
    <property type="nucleotide sequence ID" value="NZ_BAAALV010000008.1"/>
</dbReference>
<keyword evidence="1" id="KW-1133">Transmembrane helix</keyword>
<gene>
    <name evidence="2" type="ORF">GCM10009688_31420</name>
</gene>
<reference evidence="2 3" key="1">
    <citation type="journal article" date="2019" name="Int. J. Syst. Evol. Microbiol.">
        <title>The Global Catalogue of Microorganisms (GCM) 10K type strain sequencing project: providing services to taxonomists for standard genome sequencing and annotation.</title>
        <authorList>
            <consortium name="The Broad Institute Genomics Platform"/>
            <consortium name="The Broad Institute Genome Sequencing Center for Infectious Disease"/>
            <person name="Wu L."/>
            <person name="Ma J."/>
        </authorList>
    </citation>
    <scope>NUCLEOTIDE SEQUENCE [LARGE SCALE GENOMIC DNA]</scope>
    <source>
        <strain evidence="2 3">JCM 13316</strain>
    </source>
</reference>
<proteinExistence type="predicted"/>
<feature type="transmembrane region" description="Helical" evidence="1">
    <location>
        <begin position="116"/>
        <end position="133"/>
    </location>
</feature>
<evidence type="ECO:0000313" key="3">
    <source>
        <dbReference type="Proteomes" id="UP001500784"/>
    </source>
</evidence>
<name>A0ABN2PM57_9MICC</name>
<evidence type="ECO:0000256" key="1">
    <source>
        <dbReference type="SAM" id="Phobius"/>
    </source>
</evidence>
<feature type="transmembrane region" description="Helical" evidence="1">
    <location>
        <begin position="139"/>
        <end position="161"/>
    </location>
</feature>
<sequence length="185" mass="19627">MSEQQPPANNYSYNAYAGNQPAAAPPAPVRPKQVDLGFWLLMAAAVVSAISIPVTISWMNSDGFKDMLAETSTVAISASEMDAIVAISAATTVFFSVVSLAVALLVALFIRKGYNWARIVATIFAALGLFGLANLTTAGALMAVLTVLTVLLPVAAVVMLWMKPSTEYFNGAKAYRQFKKYNPGA</sequence>
<evidence type="ECO:0000313" key="2">
    <source>
        <dbReference type="EMBL" id="GAA1924085.1"/>
    </source>
</evidence>
<dbReference type="Proteomes" id="UP001500784">
    <property type="component" value="Unassembled WGS sequence"/>
</dbReference>
<dbReference type="EMBL" id="BAAALV010000008">
    <property type="protein sequence ID" value="GAA1924085.1"/>
    <property type="molecule type" value="Genomic_DNA"/>
</dbReference>